<feature type="chain" id="PRO_5037127387" evidence="1">
    <location>
        <begin position="19"/>
        <end position="124"/>
    </location>
</feature>
<keyword evidence="4" id="KW-1185">Reference proteome</keyword>
<dbReference type="Pfam" id="PF13441">
    <property type="entry name" value="Gly-zipper_YMGG"/>
    <property type="match status" value="1"/>
</dbReference>
<feature type="signal peptide" evidence="1">
    <location>
        <begin position="1"/>
        <end position="18"/>
    </location>
</feature>
<accession>A0A918KP26</accession>
<dbReference type="Proteomes" id="UP000600865">
    <property type="component" value="Unassembled WGS sequence"/>
</dbReference>
<dbReference type="InterPro" id="IPR027367">
    <property type="entry name" value="Gly-zipper_YMGG"/>
</dbReference>
<sequence length="124" mass="12881">MKNLIKMTSLGLASLAFAACTTTGNVEKNAAGGAAAGAAVGAGIGAISGDVKTGEAAIAGAVVGGVVGALRGNKKDQQINGGTVQRPTLDKSTKYYDDQTNRYYYYEKGTSRTFYENYELRSQN</sequence>
<evidence type="ECO:0000256" key="1">
    <source>
        <dbReference type="SAM" id="SignalP"/>
    </source>
</evidence>
<comment type="caution">
    <text evidence="3">The sequence shown here is derived from an EMBL/GenBank/DDBJ whole genome shotgun (WGS) entry which is preliminary data.</text>
</comment>
<feature type="domain" description="YMGG-like Gly-zipper" evidence="2">
    <location>
        <begin position="28"/>
        <end position="73"/>
    </location>
</feature>
<dbReference type="RefSeq" id="WP_189584364.1">
    <property type="nucleotide sequence ID" value="NZ_BMYV01000002.1"/>
</dbReference>
<dbReference type="PROSITE" id="PS51257">
    <property type="entry name" value="PROKAR_LIPOPROTEIN"/>
    <property type="match status" value="1"/>
</dbReference>
<evidence type="ECO:0000313" key="3">
    <source>
        <dbReference type="EMBL" id="GGX67941.1"/>
    </source>
</evidence>
<dbReference type="EMBL" id="BMYV01000002">
    <property type="protein sequence ID" value="GGX67941.1"/>
    <property type="molecule type" value="Genomic_DNA"/>
</dbReference>
<evidence type="ECO:0000313" key="4">
    <source>
        <dbReference type="Proteomes" id="UP000600865"/>
    </source>
</evidence>
<dbReference type="AlphaFoldDB" id="A0A918KP26"/>
<gene>
    <name evidence="3" type="ORF">GCM10011309_17050</name>
</gene>
<keyword evidence="1" id="KW-0732">Signal</keyword>
<name>A0A918KP26_9PROT</name>
<reference evidence="3 4" key="1">
    <citation type="journal article" date="2014" name="Int. J. Syst. Evol. Microbiol.">
        <title>Complete genome sequence of Corynebacterium casei LMG S-19264T (=DSM 44701T), isolated from a smear-ripened cheese.</title>
        <authorList>
            <consortium name="US DOE Joint Genome Institute (JGI-PGF)"/>
            <person name="Walter F."/>
            <person name="Albersmeier A."/>
            <person name="Kalinowski J."/>
            <person name="Ruckert C."/>
        </authorList>
    </citation>
    <scope>NUCLEOTIDE SEQUENCE [LARGE SCALE GENOMIC DNA]</scope>
    <source>
        <strain evidence="3 4">KCTC 23968</strain>
    </source>
</reference>
<organism evidence="3 4">
    <name type="scientific">Litorimonas cladophorae</name>
    <dbReference type="NCBI Taxonomy" id="1220491"/>
    <lineage>
        <taxon>Bacteria</taxon>
        <taxon>Pseudomonadati</taxon>
        <taxon>Pseudomonadota</taxon>
        <taxon>Alphaproteobacteria</taxon>
        <taxon>Maricaulales</taxon>
        <taxon>Robiginitomaculaceae</taxon>
    </lineage>
</organism>
<proteinExistence type="predicted"/>
<evidence type="ECO:0000259" key="2">
    <source>
        <dbReference type="Pfam" id="PF13441"/>
    </source>
</evidence>
<protein>
    <submittedName>
        <fullName evidence="3">Outer membrane protein</fullName>
    </submittedName>
</protein>